<dbReference type="EMBL" id="FOZL01000001">
    <property type="protein sequence ID" value="SFS06594.1"/>
    <property type="molecule type" value="Genomic_DNA"/>
</dbReference>
<evidence type="ECO:0000313" key="4">
    <source>
        <dbReference type="Proteomes" id="UP000199024"/>
    </source>
</evidence>
<dbReference type="OrthoDB" id="107658at2"/>
<dbReference type="PANTHER" id="PTHR40274:SF3">
    <property type="entry name" value="VIRGINIAMYCIN B LYASE"/>
    <property type="match status" value="1"/>
</dbReference>
<dbReference type="Pfam" id="PF16640">
    <property type="entry name" value="Big_3_5"/>
    <property type="match status" value="5"/>
</dbReference>
<dbReference type="STRING" id="474950.SAMN05421771_1229"/>
<dbReference type="Proteomes" id="UP000199024">
    <property type="component" value="Unassembled WGS sequence"/>
</dbReference>
<evidence type="ECO:0000313" key="3">
    <source>
        <dbReference type="EMBL" id="SFS06594.1"/>
    </source>
</evidence>
<feature type="domain" description="Bacterial Ig-like" evidence="2">
    <location>
        <begin position="411"/>
        <end position="494"/>
    </location>
</feature>
<feature type="domain" description="Bacterial Ig-like" evidence="2">
    <location>
        <begin position="136"/>
        <end position="219"/>
    </location>
</feature>
<dbReference type="AlphaFoldDB" id="A0A1I6LT42"/>
<evidence type="ECO:0000259" key="2">
    <source>
        <dbReference type="Pfam" id="PF16640"/>
    </source>
</evidence>
<dbReference type="Gene3D" id="2.120.10.30">
    <property type="entry name" value="TolB, C-terminal domain"/>
    <property type="match status" value="2"/>
</dbReference>
<protein>
    <submittedName>
        <fullName evidence="3">Ig-like domain (Group 3)</fullName>
    </submittedName>
</protein>
<feature type="domain" description="Bacterial Ig-like" evidence="2">
    <location>
        <begin position="229"/>
        <end position="309"/>
    </location>
</feature>
<feature type="signal peptide" evidence="1">
    <location>
        <begin position="1"/>
        <end position="21"/>
    </location>
</feature>
<keyword evidence="4" id="KW-1185">Reference proteome</keyword>
<dbReference type="InterPro" id="IPR051344">
    <property type="entry name" value="Vgb"/>
</dbReference>
<dbReference type="SUPFAM" id="SSF63829">
    <property type="entry name" value="Calcium-dependent phosphotriesterase"/>
    <property type="match status" value="1"/>
</dbReference>
<keyword evidence="1" id="KW-0732">Signal</keyword>
<accession>A0A1I6LT42</accession>
<dbReference type="InterPro" id="IPR011042">
    <property type="entry name" value="6-blade_b-propeller_TolB-like"/>
</dbReference>
<dbReference type="Gene3D" id="2.60.40.10">
    <property type="entry name" value="Immunoglobulins"/>
    <property type="match status" value="5"/>
</dbReference>
<name>A0A1I6LT42_9BACT</name>
<reference evidence="3 4" key="1">
    <citation type="submission" date="2016-10" db="EMBL/GenBank/DDBJ databases">
        <authorList>
            <person name="de Groot N.N."/>
        </authorList>
    </citation>
    <scope>NUCLEOTIDE SEQUENCE [LARGE SCALE GENOMIC DNA]</scope>
    <source>
        <strain evidence="3 4">DSM 21001</strain>
    </source>
</reference>
<feature type="domain" description="Bacterial Ig-like" evidence="2">
    <location>
        <begin position="42"/>
        <end position="126"/>
    </location>
</feature>
<feature type="domain" description="Bacterial Ig-like" evidence="2">
    <location>
        <begin position="322"/>
        <end position="403"/>
    </location>
</feature>
<dbReference type="RefSeq" id="WP_141223821.1">
    <property type="nucleotide sequence ID" value="NZ_FOZL01000001.1"/>
</dbReference>
<dbReference type="CDD" id="cd05819">
    <property type="entry name" value="NHL"/>
    <property type="match status" value="1"/>
</dbReference>
<proteinExistence type="predicted"/>
<dbReference type="PANTHER" id="PTHR40274">
    <property type="entry name" value="VIRGINIAMYCIN B LYASE"/>
    <property type="match status" value="1"/>
</dbReference>
<dbReference type="InterPro" id="IPR013783">
    <property type="entry name" value="Ig-like_fold"/>
</dbReference>
<organism evidence="3 4">
    <name type="scientific">Granulicella pectinivorans</name>
    <dbReference type="NCBI Taxonomy" id="474950"/>
    <lineage>
        <taxon>Bacteria</taxon>
        <taxon>Pseudomonadati</taxon>
        <taxon>Acidobacteriota</taxon>
        <taxon>Terriglobia</taxon>
        <taxon>Terriglobales</taxon>
        <taxon>Acidobacteriaceae</taxon>
        <taxon>Granulicella</taxon>
    </lineage>
</organism>
<evidence type="ECO:0000256" key="1">
    <source>
        <dbReference type="SAM" id="SignalP"/>
    </source>
</evidence>
<dbReference type="InterPro" id="IPR032109">
    <property type="entry name" value="Big_3_5"/>
</dbReference>
<dbReference type="PROSITE" id="PS51257">
    <property type="entry name" value="PROKAR_LIPOPROTEIN"/>
    <property type="match status" value="1"/>
</dbReference>
<sequence>MKILSAIPVLSFLLLSAAFLAGCGGGAGSIVVTPPTNTTTTLTSSATTVASGTSVTFTATVSPSAATGNVTFYDGTTTLGTGNLSAGVATFSTSSLAVGSHSITATYSGSGSTYNGSTSTATSIVVSTILTSTTLSVSSTTAMVGSAVSFTATVSPSAASGTVTFYDGVNLLGTGTLTAGGATFSTTSLALGTHAVTAVYGGATPYAGSSSATITVTVSAVPTTTVLRSSSATTPLGSSITLTATVSPSAATGTVTFYDGTTVLGTGTLTGGVATLPISTLSVGDHTLTAKYAGAGIYAGSTSNALTITGTALATTTSLSVSSPTAFSGTAVIFTATLAPSSATGSVTFYDGSTPLGTSTLASGNASLSVSTLANGSHSVTAVYGGDTNYATSTSSAVSVTVTINPTTLVLTANATTAVAGTNVTFTATLTPSTAPGSVTFVDGGTTIGTGALSSGVATLTLSTLSAGVHFVTAAYAGDASYTARTSNAVAITISKASSTPITGTYSGPSITGKVLAGGAPVSGASVQFYAAGTTGNGIAAGNLIASAILTDSSGSFTIPSGYSCPVATTQVYLVATGGTTATATNAPFAFLSALGSCNAVPTSVTLNEVTTVAAAWPLAQFLAAGGQIGATATNTTGLANAFLIAASLVNTTTGASPGTTYPANASSVTARINSLANLLNTCAVSNAACLQFFSAAGGSPTNTLDAAMSIVQHPAANPSALYVLSRNSTAYTPALTSTPPDWTLFSVLSGGGLSGSSTLGIMTNGNVWVANYYGVVASQFTALGAPVFATGVTGPGLSASYGLAVDQANNAWIPNDVFSGSVTKISADGATTANFSGNGMAYPVYTAVDTDGSVWVADYGNSTLTHLSATGAGLSGPSGYQSASTSFPTALAIDANHNVWTTNQSDYTITRINPDGTNPLVVKCCDSASGLAIDQRGYIWVTNYLGNTISQVSSAGAVISSTYTGGGIFRPQAVAIDGIGNVWIANFHAIGISELAGSQTSTPGAVLSPSSGFAPDGPIEGNFSIAVDASGNIWVANFNSNNVIRYLGLAAPTKSPTIGPAQAP</sequence>
<feature type="chain" id="PRO_5011676842" evidence="1">
    <location>
        <begin position="22"/>
        <end position="1065"/>
    </location>
</feature>
<gene>
    <name evidence="3" type="ORF">SAMN05421771_1229</name>
</gene>